<dbReference type="GO" id="GO:0004089">
    <property type="term" value="F:carbonate dehydratase activity"/>
    <property type="evidence" value="ECO:0007669"/>
    <property type="project" value="InterPro"/>
</dbReference>
<dbReference type="SMART" id="SM00947">
    <property type="entry name" value="Pro_CA"/>
    <property type="match status" value="1"/>
</dbReference>
<evidence type="ECO:0000313" key="5">
    <source>
        <dbReference type="EMBL" id="PWD84900.1"/>
    </source>
</evidence>
<reference evidence="5 6" key="1">
    <citation type="journal article" date="2018" name="Genome Announc.">
        <title>Ignatzschineria cameli sp. nov., isolated from necrotic foot tissue of dromedaries (Camelus dromedarius) and associated maggots (Wohlfahrtia species) in Dubai.</title>
        <authorList>
            <person name="Tsang C.C."/>
            <person name="Tang J.Y."/>
            <person name="Fong J.Y."/>
            <person name="Kinne J."/>
            <person name="Lee H.H."/>
            <person name="Joseph M."/>
            <person name="Jose S."/>
            <person name="Schuster R.K."/>
            <person name="Tang Y."/>
            <person name="Sivakumar S."/>
            <person name="Chen J.H."/>
            <person name="Teng J.L."/>
            <person name="Lau S.K."/>
            <person name="Wernery U."/>
            <person name="Woo P.C."/>
        </authorList>
    </citation>
    <scope>NUCLEOTIDE SEQUENCE [LARGE SCALE GENOMIC DNA]</scope>
    <source>
        <strain evidence="5 6">KCTC 22643</strain>
    </source>
</reference>
<organism evidence="5 6">
    <name type="scientific">Ignatzschineria indica</name>
    <dbReference type="NCBI Taxonomy" id="472583"/>
    <lineage>
        <taxon>Bacteria</taxon>
        <taxon>Pseudomonadati</taxon>
        <taxon>Pseudomonadota</taxon>
        <taxon>Gammaproteobacteria</taxon>
        <taxon>Cardiobacteriales</taxon>
        <taxon>Ignatzschineriaceae</taxon>
        <taxon>Ignatzschineria</taxon>
    </lineage>
</organism>
<comment type="caution">
    <text evidence="5">The sequence shown here is derived from an EMBL/GenBank/DDBJ whole genome shotgun (WGS) entry which is preliminary data.</text>
</comment>
<protein>
    <submittedName>
        <fullName evidence="5">Carbonic anhydrase</fullName>
    </submittedName>
</protein>
<evidence type="ECO:0000313" key="6">
    <source>
        <dbReference type="Proteomes" id="UP000244948"/>
    </source>
</evidence>
<proteinExistence type="inferred from homology"/>
<evidence type="ECO:0000256" key="3">
    <source>
        <dbReference type="ARBA" id="ARBA00022833"/>
    </source>
</evidence>
<feature type="binding site" evidence="4">
    <location>
        <position position="42"/>
    </location>
    <ligand>
        <name>Zn(2+)</name>
        <dbReference type="ChEBI" id="CHEBI:29105"/>
    </ligand>
</feature>
<evidence type="ECO:0000256" key="2">
    <source>
        <dbReference type="ARBA" id="ARBA00022723"/>
    </source>
</evidence>
<comment type="cofactor">
    <cofactor evidence="4">
        <name>Zn(2+)</name>
        <dbReference type="ChEBI" id="CHEBI:29105"/>
    </cofactor>
    <text evidence="4">Binds 1 zinc ion per subunit.</text>
</comment>
<feature type="binding site" evidence="4">
    <location>
        <position position="44"/>
    </location>
    <ligand>
        <name>Zn(2+)</name>
        <dbReference type="ChEBI" id="CHEBI:29105"/>
    </ligand>
</feature>
<accession>A0A2U2ANW0</accession>
<feature type="binding site" evidence="4">
    <location>
        <position position="103"/>
    </location>
    <ligand>
        <name>Zn(2+)</name>
        <dbReference type="ChEBI" id="CHEBI:29105"/>
    </ligand>
</feature>
<gene>
    <name evidence="5" type="ORF">DC082_05090</name>
</gene>
<dbReference type="AlphaFoldDB" id="A0A2U2ANW0"/>
<keyword evidence="3 4" id="KW-0862">Zinc</keyword>
<comment type="similarity">
    <text evidence="1">Belongs to the beta-class carbonic anhydrase family.</text>
</comment>
<evidence type="ECO:0000256" key="4">
    <source>
        <dbReference type="PIRSR" id="PIRSR601765-1"/>
    </source>
</evidence>
<dbReference type="InterPro" id="IPR001765">
    <property type="entry name" value="Carbonic_anhydrase"/>
</dbReference>
<dbReference type="CDD" id="cd03379">
    <property type="entry name" value="beta_CA_cladeD"/>
    <property type="match status" value="1"/>
</dbReference>
<dbReference type="GO" id="GO:0008270">
    <property type="term" value="F:zinc ion binding"/>
    <property type="evidence" value="ECO:0007669"/>
    <property type="project" value="InterPro"/>
</dbReference>
<dbReference type="EMBL" id="QEWR01000002">
    <property type="protein sequence ID" value="PWD84900.1"/>
    <property type="molecule type" value="Genomic_DNA"/>
</dbReference>
<keyword evidence="6" id="KW-1185">Reference proteome</keyword>
<feature type="binding site" evidence="4">
    <location>
        <position position="100"/>
    </location>
    <ligand>
        <name>Zn(2+)</name>
        <dbReference type="ChEBI" id="CHEBI:29105"/>
    </ligand>
</feature>
<dbReference type="Proteomes" id="UP000244948">
    <property type="component" value="Unassembled WGS sequence"/>
</dbReference>
<sequence>MADDKSTLEKILEHNREFVDSKEYDHLCTDKYPNKEIAILTCMDARIVELLPKAMGIRNGDAKIIKNAGALISHPWGAVMRSLLVAALEFNVKEIMVVGHTDCGMRGFDPEHLLGKARKFGITDGTITTLRNAGIDLDGWLRGFDNVGDSVRYTVDQIRNHPLMPGRVVVHGLVIHPTTGKLHTVVNGYVENVNLLETPSGAASNTANNSNLVEENND</sequence>
<keyword evidence="2 4" id="KW-0479">Metal-binding</keyword>
<dbReference type="Pfam" id="PF00484">
    <property type="entry name" value="Pro_CA"/>
    <property type="match status" value="1"/>
</dbReference>
<dbReference type="Gene3D" id="3.40.1050.10">
    <property type="entry name" value="Carbonic anhydrase"/>
    <property type="match status" value="1"/>
</dbReference>
<dbReference type="PANTHER" id="PTHR43175:SF3">
    <property type="entry name" value="CARBON DISULFIDE HYDROLASE"/>
    <property type="match status" value="1"/>
</dbReference>
<dbReference type="PANTHER" id="PTHR43175">
    <property type="entry name" value="CARBONIC ANHYDRASE"/>
    <property type="match status" value="1"/>
</dbReference>
<dbReference type="SUPFAM" id="SSF53056">
    <property type="entry name" value="beta-carbonic anhydrase, cab"/>
    <property type="match status" value="1"/>
</dbReference>
<evidence type="ECO:0000256" key="1">
    <source>
        <dbReference type="ARBA" id="ARBA00006217"/>
    </source>
</evidence>
<dbReference type="RefSeq" id="WP_109236019.1">
    <property type="nucleotide sequence ID" value="NZ_BMXZ01000001.1"/>
</dbReference>
<name>A0A2U2ANW0_9GAMM</name>
<dbReference type="InterPro" id="IPR036874">
    <property type="entry name" value="Carbonic_anhydrase_sf"/>
</dbReference>